<dbReference type="Gene3D" id="3.40.50.1820">
    <property type="entry name" value="alpha/beta hydrolase"/>
    <property type="match status" value="1"/>
</dbReference>
<evidence type="ECO:0000313" key="11">
    <source>
        <dbReference type="Proteomes" id="UP000694397"/>
    </source>
</evidence>
<keyword evidence="5" id="KW-0378">Hydrolase</keyword>
<evidence type="ECO:0000256" key="6">
    <source>
        <dbReference type="ARBA" id="ARBA00031924"/>
    </source>
</evidence>
<keyword evidence="9" id="KW-0812">Transmembrane</keyword>
<keyword evidence="11" id="KW-1185">Reference proteome</keyword>
<protein>
    <recommendedName>
        <fullName evidence="3">Lipid droplet-associated hydrolase</fullName>
        <ecNumber evidence="7">3.1.1.13</ecNumber>
    </recommendedName>
    <alternativeName>
        <fullName evidence="6">Lipid droplet-associated serine hydrolase</fullName>
    </alternativeName>
</protein>
<dbReference type="InterPro" id="IPR029058">
    <property type="entry name" value="AB_hydrolase_fold"/>
</dbReference>
<evidence type="ECO:0000256" key="5">
    <source>
        <dbReference type="ARBA" id="ARBA00022801"/>
    </source>
</evidence>
<comment type="catalytic activity">
    <reaction evidence="8">
        <text>a cholesterol ester + H2O = cholesterol + a fatty acid + H(+)</text>
        <dbReference type="Rhea" id="RHEA:36403"/>
        <dbReference type="ChEBI" id="CHEBI:15377"/>
        <dbReference type="ChEBI" id="CHEBI:15378"/>
        <dbReference type="ChEBI" id="CHEBI:16113"/>
        <dbReference type="ChEBI" id="CHEBI:17002"/>
        <dbReference type="ChEBI" id="CHEBI:28868"/>
        <dbReference type="EC" id="3.1.1.13"/>
    </reaction>
    <physiologicalReaction direction="left-to-right" evidence="8">
        <dbReference type="Rhea" id="RHEA:36404"/>
    </physiologicalReaction>
</comment>
<dbReference type="Pfam" id="PF10230">
    <property type="entry name" value="LIDHydrolase"/>
    <property type="match status" value="1"/>
</dbReference>
<dbReference type="PANTHER" id="PTHR13390:SF0">
    <property type="entry name" value="LIPID DROPLET-ASSOCIATED HYDROLASE"/>
    <property type="match status" value="1"/>
</dbReference>
<evidence type="ECO:0000256" key="8">
    <source>
        <dbReference type="ARBA" id="ARBA00049527"/>
    </source>
</evidence>
<dbReference type="AlphaFoldDB" id="A0A8C9WM51"/>
<evidence type="ECO:0000256" key="9">
    <source>
        <dbReference type="SAM" id="Phobius"/>
    </source>
</evidence>
<dbReference type="EC" id="3.1.1.13" evidence="7"/>
<dbReference type="GO" id="GO:0004771">
    <property type="term" value="F:sterol ester esterase activity"/>
    <property type="evidence" value="ECO:0007669"/>
    <property type="project" value="UniProtKB-EC"/>
</dbReference>
<dbReference type="GeneTree" id="ENSGT00390000009688"/>
<evidence type="ECO:0000256" key="7">
    <source>
        <dbReference type="ARBA" id="ARBA00039150"/>
    </source>
</evidence>
<gene>
    <name evidence="10" type="primary">LDAH</name>
    <name evidence="10" type="synonym">ldah</name>
</gene>
<dbReference type="Proteomes" id="UP000694397">
    <property type="component" value="Chromosome 15"/>
</dbReference>
<reference evidence="10" key="2">
    <citation type="submission" date="2025-08" db="UniProtKB">
        <authorList>
            <consortium name="Ensembl"/>
        </authorList>
    </citation>
    <scope>IDENTIFICATION</scope>
</reference>
<accession>A0A8C9WM51</accession>
<comment type="subcellular location">
    <subcellularLocation>
        <location evidence="1">Lipid droplet</location>
    </subcellularLocation>
</comment>
<evidence type="ECO:0000256" key="2">
    <source>
        <dbReference type="ARBA" id="ARBA00008300"/>
    </source>
</evidence>
<evidence type="ECO:0000256" key="1">
    <source>
        <dbReference type="ARBA" id="ARBA00004502"/>
    </source>
</evidence>
<feature type="transmembrane region" description="Helical" evidence="9">
    <location>
        <begin position="100"/>
        <end position="118"/>
    </location>
</feature>
<dbReference type="GO" id="GO:0005811">
    <property type="term" value="C:lipid droplet"/>
    <property type="evidence" value="ECO:0007669"/>
    <property type="project" value="UniProtKB-SubCell"/>
</dbReference>
<evidence type="ECO:0000313" key="10">
    <source>
        <dbReference type="Ensembl" id="ENSSFOP00015078006.1"/>
    </source>
</evidence>
<keyword evidence="4" id="KW-0551">Lipid droplet</keyword>
<dbReference type="PANTHER" id="PTHR13390">
    <property type="entry name" value="LIPASE"/>
    <property type="match status" value="1"/>
</dbReference>
<organism evidence="10 11">
    <name type="scientific">Scleropages formosus</name>
    <name type="common">Asian bonytongue</name>
    <name type="synonym">Osteoglossum formosum</name>
    <dbReference type="NCBI Taxonomy" id="113540"/>
    <lineage>
        <taxon>Eukaryota</taxon>
        <taxon>Metazoa</taxon>
        <taxon>Chordata</taxon>
        <taxon>Craniata</taxon>
        <taxon>Vertebrata</taxon>
        <taxon>Euteleostomi</taxon>
        <taxon>Actinopterygii</taxon>
        <taxon>Neopterygii</taxon>
        <taxon>Teleostei</taxon>
        <taxon>Osteoglossocephala</taxon>
        <taxon>Osteoglossomorpha</taxon>
        <taxon>Osteoglossiformes</taxon>
        <taxon>Osteoglossidae</taxon>
        <taxon>Scleropages</taxon>
    </lineage>
</organism>
<dbReference type="InterPro" id="IPR019363">
    <property type="entry name" value="LDAH"/>
</dbReference>
<reference evidence="10 11" key="1">
    <citation type="submission" date="2019-04" db="EMBL/GenBank/DDBJ databases">
        <authorList>
            <consortium name="Wellcome Sanger Institute Data Sharing"/>
        </authorList>
    </citation>
    <scope>NUCLEOTIDE SEQUENCE [LARGE SCALE GENOMIC DNA]</scope>
</reference>
<keyword evidence="9" id="KW-0472">Membrane</keyword>
<evidence type="ECO:0000256" key="3">
    <source>
        <dbReference type="ARBA" id="ARBA00019242"/>
    </source>
</evidence>
<sequence length="231" mass="26586">WLALKDDHYCFISLTLFPKETGDVFGLQGQIEHKLAFLREHVPRDTRLVLIGHSIGCYIILDMMKREPRLQVRSVLLFPTIERMAATPQGRLMTPVLCRLRYATYLPVFLLSLLPLGLKTSIVKFYLLLFVFFFTCALSSANAMYMGSQEMVQVLERDSCTIGQNLDKLVFYYGATDHWCPVQYYQDIKRDFPDGNIQLCSRGFRHAFVLDSGREVAAMAAKWLRDDLQGL</sequence>
<dbReference type="GO" id="GO:0019915">
    <property type="term" value="P:lipid storage"/>
    <property type="evidence" value="ECO:0007669"/>
    <property type="project" value="InterPro"/>
</dbReference>
<proteinExistence type="inferred from homology"/>
<reference evidence="10" key="3">
    <citation type="submission" date="2025-09" db="UniProtKB">
        <authorList>
            <consortium name="Ensembl"/>
        </authorList>
    </citation>
    <scope>IDENTIFICATION</scope>
</reference>
<evidence type="ECO:0000256" key="4">
    <source>
        <dbReference type="ARBA" id="ARBA00022677"/>
    </source>
</evidence>
<comment type="similarity">
    <text evidence="2">Belongs to the AB hydrolase superfamily. LDAH family.</text>
</comment>
<name>A0A8C9WM51_SCLFO</name>
<feature type="transmembrane region" description="Helical" evidence="9">
    <location>
        <begin position="124"/>
        <end position="145"/>
    </location>
</feature>
<keyword evidence="9" id="KW-1133">Transmembrane helix</keyword>
<dbReference type="Ensembl" id="ENSSFOT00015040256.1">
    <property type="protein sequence ID" value="ENSSFOP00015078006.1"/>
    <property type="gene ID" value="ENSSFOG00015003305.2"/>
</dbReference>
<dbReference type="SUPFAM" id="SSF53474">
    <property type="entry name" value="alpha/beta-Hydrolases"/>
    <property type="match status" value="1"/>
</dbReference>